<dbReference type="GO" id="GO:0009425">
    <property type="term" value="C:bacterial-type flagellum basal body"/>
    <property type="evidence" value="ECO:0007669"/>
    <property type="project" value="UniProtKB-SubCell"/>
</dbReference>
<reference evidence="6 7" key="1">
    <citation type="submission" date="2019-02" db="EMBL/GenBank/DDBJ databases">
        <title>Deep-cultivation of Planctomycetes and their phenomic and genomic characterization uncovers novel biology.</title>
        <authorList>
            <person name="Wiegand S."/>
            <person name="Jogler M."/>
            <person name="Boedeker C."/>
            <person name="Pinto D."/>
            <person name="Vollmers J."/>
            <person name="Rivas-Marin E."/>
            <person name="Kohn T."/>
            <person name="Peeters S.H."/>
            <person name="Heuer A."/>
            <person name="Rast P."/>
            <person name="Oberbeckmann S."/>
            <person name="Bunk B."/>
            <person name="Jeske O."/>
            <person name="Meyerdierks A."/>
            <person name="Storesund J.E."/>
            <person name="Kallscheuer N."/>
            <person name="Luecker S."/>
            <person name="Lage O.M."/>
            <person name="Pohl T."/>
            <person name="Merkel B.J."/>
            <person name="Hornburger P."/>
            <person name="Mueller R.-W."/>
            <person name="Bruemmer F."/>
            <person name="Labrenz M."/>
            <person name="Spormann A.M."/>
            <person name="Op den Camp H."/>
            <person name="Overmann J."/>
            <person name="Amann R."/>
            <person name="Jetten M.S.M."/>
            <person name="Mascher T."/>
            <person name="Medema M.H."/>
            <person name="Devos D.P."/>
            <person name="Kaster A.-K."/>
            <person name="Ovreas L."/>
            <person name="Rohde M."/>
            <person name="Galperin M.Y."/>
            <person name="Jogler C."/>
        </authorList>
    </citation>
    <scope>NUCLEOTIDE SEQUENCE [LARGE SCALE GENOMIC DNA]</scope>
    <source>
        <strain evidence="6 7">Mal48</strain>
    </source>
</reference>
<dbReference type="PANTHER" id="PTHR34653">
    <property type="match status" value="1"/>
</dbReference>
<evidence type="ECO:0000313" key="7">
    <source>
        <dbReference type="Proteomes" id="UP000315724"/>
    </source>
</evidence>
<dbReference type="OrthoDB" id="285952at2"/>
<protein>
    <recommendedName>
        <fullName evidence="4 5">Flagellar hook-basal body complex protein FliE</fullName>
    </recommendedName>
</protein>
<keyword evidence="6" id="KW-0966">Cell projection</keyword>
<keyword evidence="3 4" id="KW-0975">Bacterial flagellum</keyword>
<dbReference type="EMBL" id="CP036267">
    <property type="protein sequence ID" value="QDT32814.1"/>
    <property type="molecule type" value="Genomic_DNA"/>
</dbReference>
<accession>A0A517QME7</accession>
<dbReference type="RefSeq" id="WP_145198362.1">
    <property type="nucleotide sequence ID" value="NZ_CP036267.1"/>
</dbReference>
<dbReference type="PRINTS" id="PR01006">
    <property type="entry name" value="FLGHOOKFLIE"/>
</dbReference>
<dbReference type="GO" id="GO:0005198">
    <property type="term" value="F:structural molecule activity"/>
    <property type="evidence" value="ECO:0007669"/>
    <property type="project" value="UniProtKB-UniRule"/>
</dbReference>
<evidence type="ECO:0000256" key="2">
    <source>
        <dbReference type="ARBA" id="ARBA00009272"/>
    </source>
</evidence>
<keyword evidence="6" id="KW-0969">Cilium</keyword>
<dbReference type="InterPro" id="IPR001624">
    <property type="entry name" value="FliE"/>
</dbReference>
<evidence type="ECO:0000256" key="5">
    <source>
        <dbReference type="NCBIfam" id="TIGR00205"/>
    </source>
</evidence>
<evidence type="ECO:0000256" key="3">
    <source>
        <dbReference type="ARBA" id="ARBA00023143"/>
    </source>
</evidence>
<dbReference type="NCBIfam" id="TIGR00205">
    <property type="entry name" value="fliE"/>
    <property type="match status" value="1"/>
</dbReference>
<sequence length="108" mass="11942">MSLQPLNAAAITSSGKNLGELQSSSFRSQVGESQQGLPFAELVSDMIHEVDAQQQVVAEDVQRLASGEIDNLQQVATNVAKADLSFRFLMEIRDRLITSYQEVMRMQV</sequence>
<comment type="similarity">
    <text evidence="2 4">Belongs to the FliE family.</text>
</comment>
<organism evidence="6 7">
    <name type="scientific">Thalassoglobus polymorphus</name>
    <dbReference type="NCBI Taxonomy" id="2527994"/>
    <lineage>
        <taxon>Bacteria</taxon>
        <taxon>Pseudomonadati</taxon>
        <taxon>Planctomycetota</taxon>
        <taxon>Planctomycetia</taxon>
        <taxon>Planctomycetales</taxon>
        <taxon>Planctomycetaceae</taxon>
        <taxon>Thalassoglobus</taxon>
    </lineage>
</organism>
<comment type="subcellular location">
    <subcellularLocation>
        <location evidence="1 4">Bacterial flagellum basal body</location>
    </subcellularLocation>
</comment>
<dbReference type="AlphaFoldDB" id="A0A517QME7"/>
<name>A0A517QME7_9PLAN</name>
<dbReference type="GO" id="GO:0071973">
    <property type="term" value="P:bacterial-type flagellum-dependent cell motility"/>
    <property type="evidence" value="ECO:0007669"/>
    <property type="project" value="InterPro"/>
</dbReference>
<dbReference type="GO" id="GO:0003774">
    <property type="term" value="F:cytoskeletal motor activity"/>
    <property type="evidence" value="ECO:0007669"/>
    <property type="project" value="InterPro"/>
</dbReference>
<dbReference type="Proteomes" id="UP000315724">
    <property type="component" value="Chromosome"/>
</dbReference>
<evidence type="ECO:0000256" key="1">
    <source>
        <dbReference type="ARBA" id="ARBA00004117"/>
    </source>
</evidence>
<dbReference type="PANTHER" id="PTHR34653:SF1">
    <property type="entry name" value="FLAGELLAR HOOK-BASAL BODY COMPLEX PROTEIN FLIE"/>
    <property type="match status" value="1"/>
</dbReference>
<gene>
    <name evidence="4" type="primary">fliE</name>
    <name evidence="6" type="ORF">Mal48_20610</name>
</gene>
<dbReference type="Pfam" id="PF02049">
    <property type="entry name" value="FliE"/>
    <property type="match status" value="1"/>
</dbReference>
<proteinExistence type="inferred from homology"/>
<dbReference type="HAMAP" id="MF_00724">
    <property type="entry name" value="FliE"/>
    <property type="match status" value="1"/>
</dbReference>
<evidence type="ECO:0000313" key="6">
    <source>
        <dbReference type="EMBL" id="QDT32814.1"/>
    </source>
</evidence>
<keyword evidence="6" id="KW-0282">Flagellum</keyword>
<evidence type="ECO:0000256" key="4">
    <source>
        <dbReference type="HAMAP-Rule" id="MF_00724"/>
    </source>
</evidence>
<dbReference type="KEGG" id="tpol:Mal48_20610"/>
<keyword evidence="7" id="KW-1185">Reference proteome</keyword>